<evidence type="ECO:0000313" key="3">
    <source>
        <dbReference type="Proteomes" id="UP001172728"/>
    </source>
</evidence>
<keyword evidence="3" id="KW-1185">Reference proteome</keyword>
<keyword evidence="1" id="KW-1133">Transmembrane helix</keyword>
<evidence type="ECO:0000313" key="2">
    <source>
        <dbReference type="EMBL" id="MDN4476557.1"/>
    </source>
</evidence>
<keyword evidence="1" id="KW-0472">Membrane</keyword>
<sequence>MSSTEPTTTSRSTFGWVMLSVTRIALGFYFLWAFLDKFLGLGYSTCRTTNEDGSFSIDSMCDSAWINGGAITEGYLVYGGNVNSPFNSFFVDLGGQRWTDWPFMLGLLGVGLALMLGIGTKVGAWAATAMLVMMYLTQMWPSTNPFLDEHLIYALAALGIVYVELEHQSIGLGRWWRGLVGEKSWLV</sequence>
<dbReference type="Proteomes" id="UP001172728">
    <property type="component" value="Unassembled WGS sequence"/>
</dbReference>
<comment type="caution">
    <text evidence="2">The sequence shown here is derived from an EMBL/GenBank/DDBJ whole genome shotgun (WGS) entry which is preliminary data.</text>
</comment>
<protein>
    <submittedName>
        <fullName evidence="2">DoxX family protein</fullName>
    </submittedName>
</protein>
<evidence type="ECO:0000256" key="1">
    <source>
        <dbReference type="SAM" id="Phobius"/>
    </source>
</evidence>
<feature type="transmembrane region" description="Helical" evidence="1">
    <location>
        <begin position="12"/>
        <end position="35"/>
    </location>
</feature>
<gene>
    <name evidence="2" type="ORF">QQX09_11890</name>
</gene>
<name>A0ABT8GC54_9MICO</name>
<proteinExistence type="predicted"/>
<dbReference type="EMBL" id="JAUHPW010000009">
    <property type="protein sequence ID" value="MDN4476557.1"/>
    <property type="molecule type" value="Genomic_DNA"/>
</dbReference>
<organism evidence="2 3">
    <name type="scientific">Demequina litoralis</name>
    <dbReference type="NCBI Taxonomy" id="3051660"/>
    <lineage>
        <taxon>Bacteria</taxon>
        <taxon>Bacillati</taxon>
        <taxon>Actinomycetota</taxon>
        <taxon>Actinomycetes</taxon>
        <taxon>Micrococcales</taxon>
        <taxon>Demequinaceae</taxon>
        <taxon>Demequina</taxon>
    </lineage>
</organism>
<dbReference type="RefSeq" id="WP_301134996.1">
    <property type="nucleotide sequence ID" value="NZ_JAUHPW010000009.1"/>
</dbReference>
<keyword evidence="1" id="KW-0812">Transmembrane</keyword>
<accession>A0ABT8GC54</accession>
<reference evidence="2" key="1">
    <citation type="submission" date="2023-06" db="EMBL/GenBank/DDBJ databases">
        <title>Sysu t00192.</title>
        <authorList>
            <person name="Gao L."/>
            <person name="Fang B.-Z."/>
            <person name="Li W.-J."/>
        </authorList>
    </citation>
    <scope>NUCLEOTIDE SEQUENCE</scope>
    <source>
        <strain evidence="2">SYSU T00192</strain>
    </source>
</reference>
<feature type="transmembrane region" description="Helical" evidence="1">
    <location>
        <begin position="103"/>
        <end position="136"/>
    </location>
</feature>